<dbReference type="AlphaFoldDB" id="A0A168JVK6"/>
<dbReference type="Proteomes" id="UP000077051">
    <property type="component" value="Unassembled WGS sequence"/>
</dbReference>
<keyword evidence="2" id="KW-1185">Reference proteome</keyword>
<sequence>MAKRRIDKDKIRADIEAYKQSKEQGALALCTTLENLLNTYSTAYTTDAVNEATLVRDAIDSFLKRYFPNSSLTSSIGTDSMMRDSSHRFTTLDLSLASCRKRADFSVVSVKSSHALLTLETKSHKTKNVDKIIKLCREMEDCMMAIHKESHGNVALCGLLMRGISCQVYLMDHEFDGLYRVVLLGKFDLPRDCYCMQNLVSIIPVFEKLQSIVHSSVAILRARPARGLYIPEDIVSMHRTKNGHASPPIEFRKSFQSVNPYYVPPLSVSPSVLWTKRILVSRTLVESSSFNAYIV</sequence>
<dbReference type="OrthoDB" id="2289113at2759"/>
<name>A0A168JVK6_MUCCL</name>
<protein>
    <submittedName>
        <fullName evidence="1">Uncharacterized protein</fullName>
    </submittedName>
</protein>
<evidence type="ECO:0000313" key="1">
    <source>
        <dbReference type="EMBL" id="OAD01671.1"/>
    </source>
</evidence>
<organism evidence="1 2">
    <name type="scientific">Mucor lusitanicus CBS 277.49</name>
    <dbReference type="NCBI Taxonomy" id="747725"/>
    <lineage>
        <taxon>Eukaryota</taxon>
        <taxon>Fungi</taxon>
        <taxon>Fungi incertae sedis</taxon>
        <taxon>Mucoromycota</taxon>
        <taxon>Mucoromycotina</taxon>
        <taxon>Mucoromycetes</taxon>
        <taxon>Mucorales</taxon>
        <taxon>Mucorineae</taxon>
        <taxon>Mucoraceae</taxon>
        <taxon>Mucor</taxon>
    </lineage>
</organism>
<accession>A0A168JVK6</accession>
<dbReference type="VEuPathDB" id="FungiDB:MUCCIDRAFT_111012"/>
<dbReference type="STRING" id="747725.A0A168JVK6"/>
<dbReference type="EMBL" id="AMYB01000005">
    <property type="protein sequence ID" value="OAD01671.1"/>
    <property type="molecule type" value="Genomic_DNA"/>
</dbReference>
<evidence type="ECO:0000313" key="2">
    <source>
        <dbReference type="Proteomes" id="UP000077051"/>
    </source>
</evidence>
<reference evidence="1 2" key="1">
    <citation type="submission" date="2015-06" db="EMBL/GenBank/DDBJ databases">
        <title>Expansion of signal transduction pathways in fungi by whole-genome duplication.</title>
        <authorList>
            <consortium name="DOE Joint Genome Institute"/>
            <person name="Corrochano L.M."/>
            <person name="Kuo A."/>
            <person name="Marcet-Houben M."/>
            <person name="Polaino S."/>
            <person name="Salamov A."/>
            <person name="Villalobos J.M."/>
            <person name="Alvarez M.I."/>
            <person name="Avalos J."/>
            <person name="Benito E.P."/>
            <person name="Benoit I."/>
            <person name="Burger G."/>
            <person name="Camino L.P."/>
            <person name="Canovas D."/>
            <person name="Cerda-Olmedo E."/>
            <person name="Cheng J.-F."/>
            <person name="Dominguez A."/>
            <person name="Elias M."/>
            <person name="Eslava A.P."/>
            <person name="Glaser F."/>
            <person name="Grimwood J."/>
            <person name="Gutierrez G."/>
            <person name="Heitman J."/>
            <person name="Henrissat B."/>
            <person name="Iturriaga E.A."/>
            <person name="Lang B.F."/>
            <person name="Lavin J.L."/>
            <person name="Lee S."/>
            <person name="Li W."/>
            <person name="Lindquist E."/>
            <person name="Lopez-Garcia S."/>
            <person name="Luque E.M."/>
            <person name="Marcos A.T."/>
            <person name="Martin J."/>
            <person name="Mccluskey K."/>
            <person name="Medina H.R."/>
            <person name="Miralles-Duran A."/>
            <person name="Miyazaki A."/>
            <person name="Munoz-Torres E."/>
            <person name="Oguiza J.A."/>
            <person name="Ohm R."/>
            <person name="Olmedo M."/>
            <person name="Orejas M."/>
            <person name="Ortiz-Castellanos L."/>
            <person name="Pisabarro A.G."/>
            <person name="Rodriguez-Romero J."/>
            <person name="Ruiz-Herrera J."/>
            <person name="Ruiz-Vazquez R."/>
            <person name="Sanz C."/>
            <person name="Schackwitz W."/>
            <person name="Schmutz J."/>
            <person name="Shahriari M."/>
            <person name="Shelest E."/>
            <person name="Silva-Franco F."/>
            <person name="Soanes D."/>
            <person name="Syed K."/>
            <person name="Tagua V.G."/>
            <person name="Talbot N.J."/>
            <person name="Thon M."/>
            <person name="De Vries R.P."/>
            <person name="Wiebenga A."/>
            <person name="Yadav J.S."/>
            <person name="Braun E.L."/>
            <person name="Baker S."/>
            <person name="Garre V."/>
            <person name="Horwitz B."/>
            <person name="Torres-Martinez S."/>
            <person name="Idnurm A."/>
            <person name="Herrera-Estrella A."/>
            <person name="Gabaldon T."/>
            <person name="Grigoriev I.V."/>
        </authorList>
    </citation>
    <scope>NUCLEOTIDE SEQUENCE [LARGE SCALE GENOMIC DNA]</scope>
    <source>
        <strain evidence="1 2">CBS 277.49</strain>
    </source>
</reference>
<proteinExistence type="predicted"/>
<gene>
    <name evidence="1" type="ORF">MUCCIDRAFT_111012</name>
</gene>
<comment type="caution">
    <text evidence="1">The sequence shown here is derived from an EMBL/GenBank/DDBJ whole genome shotgun (WGS) entry which is preliminary data.</text>
</comment>